<comment type="caution">
    <text evidence="10">The sequence shown here is derived from an EMBL/GenBank/DDBJ whole genome shotgun (WGS) entry which is preliminary data.</text>
</comment>
<proteinExistence type="predicted"/>
<accession>A0ABT3P9X9</accession>
<keyword evidence="11" id="KW-1185">Reference proteome</keyword>
<dbReference type="NCBIfam" id="NF009310">
    <property type="entry name" value="PRK12668.1"/>
    <property type="match status" value="1"/>
</dbReference>
<evidence type="ECO:0000313" key="11">
    <source>
        <dbReference type="Proteomes" id="UP001142810"/>
    </source>
</evidence>
<evidence type="ECO:0000256" key="2">
    <source>
        <dbReference type="ARBA" id="ARBA00022475"/>
    </source>
</evidence>
<evidence type="ECO:0000256" key="4">
    <source>
        <dbReference type="ARBA" id="ARBA00022989"/>
    </source>
</evidence>
<evidence type="ECO:0000256" key="7">
    <source>
        <dbReference type="RuleBase" id="RU000320"/>
    </source>
</evidence>
<evidence type="ECO:0000256" key="5">
    <source>
        <dbReference type="ARBA" id="ARBA00023002"/>
    </source>
</evidence>
<dbReference type="RefSeq" id="WP_265618436.1">
    <property type="nucleotide sequence ID" value="NZ_JAPFRD010000011.1"/>
</dbReference>
<feature type="transmembrane region" description="Helical" evidence="8">
    <location>
        <begin position="538"/>
        <end position="556"/>
    </location>
</feature>
<keyword evidence="2" id="KW-1003">Cell membrane</keyword>
<organism evidence="10 11">
    <name type="scientific">Alteromonas aquimaris</name>
    <dbReference type="NCBI Taxonomy" id="2998417"/>
    <lineage>
        <taxon>Bacteria</taxon>
        <taxon>Pseudomonadati</taxon>
        <taxon>Pseudomonadota</taxon>
        <taxon>Gammaproteobacteria</taxon>
        <taxon>Alteromonadales</taxon>
        <taxon>Alteromonadaceae</taxon>
        <taxon>Alteromonas/Salinimonas group</taxon>
        <taxon>Alteromonas</taxon>
    </lineage>
</organism>
<feature type="transmembrane region" description="Helical" evidence="8">
    <location>
        <begin position="146"/>
        <end position="166"/>
    </location>
</feature>
<feature type="transmembrane region" description="Helical" evidence="8">
    <location>
        <begin position="373"/>
        <end position="400"/>
    </location>
</feature>
<dbReference type="EMBL" id="JAPFRD010000011">
    <property type="protein sequence ID" value="MCW8109519.1"/>
    <property type="molecule type" value="Genomic_DNA"/>
</dbReference>
<keyword evidence="6 8" id="KW-0472">Membrane</keyword>
<feature type="domain" description="NADH:quinone oxidoreductase/Mrp antiporter transmembrane" evidence="9">
    <location>
        <begin position="112"/>
        <end position="382"/>
    </location>
</feature>
<reference evidence="10" key="1">
    <citation type="submission" date="2022-11" db="EMBL/GenBank/DDBJ databases">
        <title>Alteromonas sp. nov., isolated from sea water of the Qingdao.</title>
        <authorList>
            <person name="Wang Q."/>
        </authorList>
    </citation>
    <scope>NUCLEOTIDE SEQUENCE</scope>
    <source>
        <strain evidence="10">ASW11-7</strain>
    </source>
</reference>
<feature type="transmembrane region" description="Helical" evidence="8">
    <location>
        <begin position="241"/>
        <end position="259"/>
    </location>
</feature>
<evidence type="ECO:0000313" key="10">
    <source>
        <dbReference type="EMBL" id="MCW8109519.1"/>
    </source>
</evidence>
<evidence type="ECO:0000256" key="3">
    <source>
        <dbReference type="ARBA" id="ARBA00022692"/>
    </source>
</evidence>
<feature type="transmembrane region" description="Helical" evidence="8">
    <location>
        <begin position="266"/>
        <end position="290"/>
    </location>
</feature>
<name>A0ABT3P9X9_9ALTE</name>
<feature type="transmembrane region" description="Helical" evidence="8">
    <location>
        <begin position="296"/>
        <end position="315"/>
    </location>
</feature>
<dbReference type="InterPro" id="IPR052175">
    <property type="entry name" value="ComplexI-like_HydComp"/>
</dbReference>
<dbReference type="PANTHER" id="PTHR42682">
    <property type="entry name" value="HYDROGENASE-4 COMPONENT F"/>
    <property type="match status" value="1"/>
</dbReference>
<dbReference type="PANTHER" id="PTHR42682:SF4">
    <property type="entry name" value="NADH-UBIQUINONE_PLASTOQUINONE"/>
    <property type="match status" value="1"/>
</dbReference>
<evidence type="ECO:0000256" key="6">
    <source>
        <dbReference type="ARBA" id="ARBA00023136"/>
    </source>
</evidence>
<comment type="subcellular location">
    <subcellularLocation>
        <location evidence="1">Cell membrane</location>
        <topology evidence="1">Multi-pass membrane protein</topology>
    </subcellularLocation>
    <subcellularLocation>
        <location evidence="7">Membrane</location>
        <topology evidence="7">Multi-pass membrane protein</topology>
    </subcellularLocation>
</comment>
<dbReference type="Pfam" id="PF00361">
    <property type="entry name" value="Proton_antipo_M"/>
    <property type="match status" value="1"/>
</dbReference>
<evidence type="ECO:0000256" key="1">
    <source>
        <dbReference type="ARBA" id="ARBA00004651"/>
    </source>
</evidence>
<feature type="transmembrane region" description="Helical" evidence="8">
    <location>
        <begin position="336"/>
        <end position="353"/>
    </location>
</feature>
<sequence>MWLAELPPFIPFYAAALLLPLLPVKARWLVLFVPVISGLNLYLNNESFHAIQVTFMEFELELMRIDRLSLMFGYLFHIAAFLALLFCLHVKDLLQQVSGLVYAGSALGACFAGDLITLFLFWEMLALTSVWLIWARRTPQASSAGLRYLIYQVLSGVLLLAGTALHYQQTQSLAFDYVGLDGLASWLLFLAFGIKCAFPFLHTWLTDAYPEATPTGTVFLSAFTTKMAVFALARCFPGTELLVYIGAAMTCFPIFYAVIENDLRRVLAYSLINQLGFMVCGIGIGTALALNGAVAHAFNDVIFKGLLFMTMGAVLHRVGHVNGSDLGGLYKTMPKTTWFCIVGAASISAFPLFSGFVSKSMVMAAMIEAGHEYLWLMLLFASAGVFHHAGIKIPFFAFFAHDSGLRPKEAPVNMLAAMFIASVLCIVIGSYPAILYSLLPWEHDYQPYDITHTLTQLQLLFFSALAFVWLNKQGLYPPELRSVNLDVDWLYRKAMPALSARIAVKLSRLNAQSAELFSSWYAKLPDNRSSSSYSITQLTKRMTAVLVLLLFLGFLARVL</sequence>
<feature type="transmembrane region" description="Helical" evidence="8">
    <location>
        <begin position="454"/>
        <end position="471"/>
    </location>
</feature>
<keyword evidence="4 8" id="KW-1133">Transmembrane helix</keyword>
<feature type="transmembrane region" description="Helical" evidence="8">
    <location>
        <begin position="412"/>
        <end position="434"/>
    </location>
</feature>
<feature type="transmembrane region" description="Helical" evidence="8">
    <location>
        <begin position="186"/>
        <end position="205"/>
    </location>
</feature>
<dbReference type="Proteomes" id="UP001142810">
    <property type="component" value="Unassembled WGS sequence"/>
</dbReference>
<gene>
    <name evidence="10" type="ORF">OPS25_13495</name>
</gene>
<feature type="transmembrane region" description="Helical" evidence="8">
    <location>
        <begin position="217"/>
        <end position="235"/>
    </location>
</feature>
<feature type="transmembrane region" description="Helical" evidence="8">
    <location>
        <begin position="106"/>
        <end position="134"/>
    </location>
</feature>
<keyword evidence="5" id="KW-0560">Oxidoreductase</keyword>
<feature type="transmembrane region" description="Helical" evidence="8">
    <location>
        <begin position="65"/>
        <end position="86"/>
    </location>
</feature>
<evidence type="ECO:0000259" key="9">
    <source>
        <dbReference type="Pfam" id="PF00361"/>
    </source>
</evidence>
<keyword evidence="3 7" id="KW-0812">Transmembrane</keyword>
<evidence type="ECO:0000256" key="8">
    <source>
        <dbReference type="SAM" id="Phobius"/>
    </source>
</evidence>
<dbReference type="InterPro" id="IPR001750">
    <property type="entry name" value="ND/Mrp_TM"/>
</dbReference>
<protein>
    <submittedName>
        <fullName evidence="10">Na(+)/H(+) antiporter subunit D</fullName>
    </submittedName>
</protein>